<reference evidence="1 2" key="1">
    <citation type="journal article" date="2017" name="ISME J.">
        <title>Grape pomace compost harbors organohalide-respiring Dehalogenimonas species with novel reductive dehalogenase genes.</title>
        <authorList>
            <person name="Yang Y."/>
            <person name="Higgins S.A."/>
            <person name="Yan J."/>
            <person name="Simsir B."/>
            <person name="Chourey K."/>
            <person name="Iyer R."/>
            <person name="Hettich R.L."/>
            <person name="Baldwin B."/>
            <person name="Ogles D.M."/>
            <person name="Loffler F.E."/>
        </authorList>
    </citation>
    <scope>NUCLEOTIDE SEQUENCE [LARGE SCALE GENOMIC DNA]</scope>
    <source>
        <strain evidence="1 2">GP</strain>
    </source>
</reference>
<dbReference type="EMBL" id="JQAN02000010">
    <property type="protein sequence ID" value="PPD57844.1"/>
    <property type="molecule type" value="Genomic_DNA"/>
</dbReference>
<protein>
    <submittedName>
        <fullName evidence="1">Uncharacterized protein</fullName>
    </submittedName>
</protein>
<evidence type="ECO:0000313" key="1">
    <source>
        <dbReference type="EMBL" id="PPD57844.1"/>
    </source>
</evidence>
<evidence type="ECO:0000313" key="2">
    <source>
        <dbReference type="Proteomes" id="UP000235653"/>
    </source>
</evidence>
<dbReference type="Proteomes" id="UP000235653">
    <property type="component" value="Unassembled WGS sequence"/>
</dbReference>
<organism evidence="1 2">
    <name type="scientific">Dehalogenimonas etheniformans</name>
    <dbReference type="NCBI Taxonomy" id="1536648"/>
    <lineage>
        <taxon>Bacteria</taxon>
        <taxon>Bacillati</taxon>
        <taxon>Chloroflexota</taxon>
        <taxon>Dehalococcoidia</taxon>
        <taxon>Dehalococcoidales</taxon>
        <taxon>Dehalococcoidaceae</taxon>
        <taxon>Dehalogenimonas</taxon>
    </lineage>
</organism>
<accession>A0A2P5P6C5</accession>
<gene>
    <name evidence="1" type="ORF">JP09_005945</name>
</gene>
<proteinExistence type="predicted"/>
<name>A0A2P5P6C5_9CHLR</name>
<dbReference type="AlphaFoldDB" id="A0A2P5P6C5"/>
<comment type="caution">
    <text evidence="1">The sequence shown here is derived from an EMBL/GenBank/DDBJ whole genome shotgun (WGS) entry which is preliminary data.</text>
</comment>
<keyword evidence="2" id="KW-1185">Reference proteome</keyword>
<sequence length="115" mass="13222">MQVLGDTCVRKRMKRFLPSVVFSKRNLSPGRKSEIRISKSETNSNIKTQNTKPKFKFKNDIKIPKTDLFFVFSGKNLFSETNPKISRLANRGETNIHYFAGKKNKWSSNSKSYGA</sequence>